<evidence type="ECO:0000256" key="1">
    <source>
        <dbReference type="SAM" id="MobiDB-lite"/>
    </source>
</evidence>
<accession>A0A2M9CQJ1</accession>
<keyword evidence="3" id="KW-1185">Reference proteome</keyword>
<organism evidence="2 3">
    <name type="scientific">Sediminihabitans luteus</name>
    <dbReference type="NCBI Taxonomy" id="1138585"/>
    <lineage>
        <taxon>Bacteria</taxon>
        <taxon>Bacillati</taxon>
        <taxon>Actinomycetota</taxon>
        <taxon>Actinomycetes</taxon>
        <taxon>Micrococcales</taxon>
        <taxon>Cellulomonadaceae</taxon>
        <taxon>Sediminihabitans</taxon>
    </lineage>
</organism>
<name>A0A2M9CQJ1_9CELL</name>
<evidence type="ECO:0000313" key="3">
    <source>
        <dbReference type="Proteomes" id="UP000231693"/>
    </source>
</evidence>
<reference evidence="2 3" key="1">
    <citation type="submission" date="2017-11" db="EMBL/GenBank/DDBJ databases">
        <title>Genomic Encyclopedia of Archaeal and Bacterial Type Strains, Phase II (KMG-II): From Individual Species to Whole Genera.</title>
        <authorList>
            <person name="Goeker M."/>
        </authorList>
    </citation>
    <scope>NUCLEOTIDE SEQUENCE [LARGE SCALE GENOMIC DNA]</scope>
    <source>
        <strain evidence="2 3">DSM 25478</strain>
    </source>
</reference>
<comment type="caution">
    <text evidence="2">The sequence shown here is derived from an EMBL/GenBank/DDBJ whole genome shotgun (WGS) entry which is preliminary data.</text>
</comment>
<feature type="region of interest" description="Disordered" evidence="1">
    <location>
        <begin position="33"/>
        <end position="77"/>
    </location>
</feature>
<gene>
    <name evidence="2" type="ORF">CLV28_1686</name>
</gene>
<sequence>MGRTNSLPASSASIAIVQAGDDDFRVHTMFEDANNPTQGLGLLNRSLPRQCHDHGDDESDSTDEEHEKRGPLPLSTGREFCTRVIRIDRDAPCPPQIAS</sequence>
<evidence type="ECO:0000313" key="2">
    <source>
        <dbReference type="EMBL" id="PJJ74192.1"/>
    </source>
</evidence>
<proteinExistence type="predicted"/>
<dbReference type="Proteomes" id="UP000231693">
    <property type="component" value="Unassembled WGS sequence"/>
</dbReference>
<protein>
    <submittedName>
        <fullName evidence="2">Uncharacterized protein</fullName>
    </submittedName>
</protein>
<dbReference type="EMBL" id="PGFE01000002">
    <property type="protein sequence ID" value="PJJ74192.1"/>
    <property type="molecule type" value="Genomic_DNA"/>
</dbReference>
<dbReference type="AlphaFoldDB" id="A0A2M9CQJ1"/>